<dbReference type="SUPFAM" id="SSF55277">
    <property type="entry name" value="GYF domain"/>
    <property type="match status" value="1"/>
</dbReference>
<dbReference type="EMBL" id="WJBH02000006">
    <property type="protein sequence ID" value="KAI9556794.1"/>
    <property type="molecule type" value="Genomic_DNA"/>
</dbReference>
<dbReference type="PROSITE" id="PS50076">
    <property type="entry name" value="DNAJ_2"/>
    <property type="match status" value="1"/>
</dbReference>
<dbReference type="Gene3D" id="1.10.287.110">
    <property type="entry name" value="DnaJ domain"/>
    <property type="match status" value="1"/>
</dbReference>
<gene>
    <name evidence="3" type="ORF">GHT06_016585</name>
</gene>
<accession>A0AAD5KPM8</accession>
<dbReference type="InterPro" id="IPR011989">
    <property type="entry name" value="ARM-like"/>
</dbReference>
<dbReference type="SUPFAM" id="SSF46565">
    <property type="entry name" value="Chaperone J-domain"/>
    <property type="match status" value="1"/>
</dbReference>
<reference evidence="3 4" key="1">
    <citation type="submission" date="2022-05" db="EMBL/GenBank/DDBJ databases">
        <title>A multi-omics perspective on studying reproductive biology in Daphnia sinensis.</title>
        <authorList>
            <person name="Jia J."/>
        </authorList>
    </citation>
    <scope>NUCLEOTIDE SEQUENCE [LARGE SCALE GENOMIC DNA]</scope>
    <source>
        <strain evidence="3 4">WSL</strain>
    </source>
</reference>
<dbReference type="InterPro" id="IPR001623">
    <property type="entry name" value="DnaJ_domain"/>
</dbReference>
<dbReference type="PANTHER" id="PTHR36983:SF2">
    <property type="entry name" value="DNAJ HOMOLOG SUBFAMILY C MEMBER 13"/>
    <property type="match status" value="1"/>
</dbReference>
<dbReference type="FunFam" id="1.25.10.10:FF:000677">
    <property type="entry name" value="DnaJ subfamily C member"/>
    <property type="match status" value="1"/>
</dbReference>
<dbReference type="InterPro" id="IPR025640">
    <property type="entry name" value="GYF_2"/>
</dbReference>
<dbReference type="InterPro" id="IPR036869">
    <property type="entry name" value="J_dom_sf"/>
</dbReference>
<keyword evidence="4" id="KW-1185">Reference proteome</keyword>
<dbReference type="InterPro" id="IPR045802">
    <property type="entry name" value="GRV2/DNAJC13_N"/>
</dbReference>
<dbReference type="InterPro" id="IPR044978">
    <property type="entry name" value="GRV2/DNAJC13"/>
</dbReference>
<protein>
    <recommendedName>
        <fullName evidence="2">J domain-containing protein</fullName>
    </recommendedName>
</protein>
<name>A0AAD5KPM8_9CRUS</name>
<dbReference type="GO" id="GO:2000641">
    <property type="term" value="P:regulation of early endosome to late endosome transport"/>
    <property type="evidence" value="ECO:0007669"/>
    <property type="project" value="InterPro"/>
</dbReference>
<feature type="region of interest" description="Disordered" evidence="1">
    <location>
        <begin position="729"/>
        <end position="752"/>
    </location>
</feature>
<dbReference type="Gene3D" id="1.25.10.10">
    <property type="entry name" value="Leucine-rich Repeat Variant"/>
    <property type="match status" value="3"/>
</dbReference>
<dbReference type="Pfam" id="PF14237">
    <property type="entry name" value="GYF_2"/>
    <property type="match status" value="1"/>
</dbReference>
<organism evidence="3 4">
    <name type="scientific">Daphnia sinensis</name>
    <dbReference type="NCBI Taxonomy" id="1820382"/>
    <lineage>
        <taxon>Eukaryota</taxon>
        <taxon>Metazoa</taxon>
        <taxon>Ecdysozoa</taxon>
        <taxon>Arthropoda</taxon>
        <taxon>Crustacea</taxon>
        <taxon>Branchiopoda</taxon>
        <taxon>Diplostraca</taxon>
        <taxon>Cladocera</taxon>
        <taxon>Anomopoda</taxon>
        <taxon>Daphniidae</taxon>
        <taxon>Daphnia</taxon>
        <taxon>Daphnia similis group</taxon>
    </lineage>
</organism>
<dbReference type="PANTHER" id="PTHR36983">
    <property type="entry name" value="DNAJ HOMOLOG SUBFAMILY C MEMBER 13"/>
    <property type="match status" value="1"/>
</dbReference>
<dbReference type="GO" id="GO:0007032">
    <property type="term" value="P:endosome organization"/>
    <property type="evidence" value="ECO:0007669"/>
    <property type="project" value="InterPro"/>
</dbReference>
<dbReference type="InterPro" id="IPR035445">
    <property type="entry name" value="GYF-like_dom_sf"/>
</dbReference>
<feature type="region of interest" description="Disordered" evidence="1">
    <location>
        <begin position="2211"/>
        <end position="2238"/>
    </location>
</feature>
<dbReference type="GO" id="GO:0006898">
    <property type="term" value="P:receptor-mediated endocytosis"/>
    <property type="evidence" value="ECO:0007669"/>
    <property type="project" value="TreeGrafter"/>
</dbReference>
<dbReference type="Proteomes" id="UP000820818">
    <property type="component" value="Linkage Group LG6"/>
</dbReference>
<dbReference type="FunFam" id="1.10.287.110:FF:000007">
    <property type="entry name" value="DnaJ (Hsp40) homolog, subfamily C, member 13"/>
    <property type="match status" value="1"/>
</dbReference>
<dbReference type="InterPro" id="IPR016024">
    <property type="entry name" value="ARM-type_fold"/>
</dbReference>
<evidence type="ECO:0000313" key="3">
    <source>
        <dbReference type="EMBL" id="KAI9556794.1"/>
    </source>
</evidence>
<evidence type="ECO:0000256" key="1">
    <source>
        <dbReference type="SAM" id="MobiDB-lite"/>
    </source>
</evidence>
<dbReference type="Pfam" id="PF00226">
    <property type="entry name" value="DnaJ"/>
    <property type="match status" value="1"/>
</dbReference>
<proteinExistence type="predicted"/>
<dbReference type="SMART" id="SM00271">
    <property type="entry name" value="DnaJ"/>
    <property type="match status" value="1"/>
</dbReference>
<feature type="compositionally biased region" description="Basic and acidic residues" evidence="1">
    <location>
        <begin position="734"/>
        <end position="751"/>
    </location>
</feature>
<dbReference type="GO" id="GO:0010008">
    <property type="term" value="C:endosome membrane"/>
    <property type="evidence" value="ECO:0007669"/>
    <property type="project" value="TreeGrafter"/>
</dbReference>
<dbReference type="Pfam" id="PF19432">
    <property type="entry name" value="RME-8_N"/>
    <property type="match status" value="1"/>
</dbReference>
<evidence type="ECO:0000259" key="2">
    <source>
        <dbReference type="PROSITE" id="PS50076"/>
    </source>
</evidence>
<comment type="caution">
    <text evidence="3">The sequence shown here is derived from an EMBL/GenBank/DDBJ whole genome shotgun (WGS) entry which is preliminary data.</text>
</comment>
<dbReference type="SUPFAM" id="SSF48371">
    <property type="entry name" value="ARM repeat"/>
    <property type="match status" value="2"/>
</dbReference>
<feature type="domain" description="J" evidence="2">
    <location>
        <begin position="1311"/>
        <end position="1393"/>
    </location>
</feature>
<evidence type="ECO:0000313" key="4">
    <source>
        <dbReference type="Proteomes" id="UP000820818"/>
    </source>
</evidence>
<sequence>MVTVIPENQEISSFLVTKLSNWRGKYKRIFTIGTHGVTTYNPNNLEATNQWPYAEILGIKAVEKSEFVLNLFKKKKRDSMRFISDFRSELLFEFLRVKLNSDQQCKDRWKYDAYKHHWSGIKLPVILEVNPCGVLQLEPTTKQQLAVYPFYEIEGIMLIEDSPNAIVFRRVGFSRLHIFEVPGHSDILQKIQETALAHVAIPIRQLKSFNSLNQAILERLGNYSTDEHLTSLIEFPVHKLTLRHPDAVRRLLCLSETCLLERDPDTYSICTLKPLDDVFAMVRNPDDQQTFSIEFLRGGTRSYRATERDALLATLLDGVRSSGNRDVHVRSMPMNRAFRLTPLRQPPDEEIESMHLRWLIQPPSSIPLGVATLRFNCSVNYGGLHFANTQEGIFFSENKEKSIHAALSVLVEEDSSGPQDKANTEEEFLALRRLVATRAGFAAFTNLVGFREKLGLKVVRALQRDRDHVTQAAIDVLCALMEPMYDESDLRQEQLNKSSLLSSPKFLEGILERWTQHVLRGTGALVVISVLDFLTFALCAPYSETTDGAHFDALLAMIAKRGKELFRLLQHPSLSVVKGAGLLMKAVVEEGDESLAARMQHLALSEAALPRHLLTAFYTKKPAGSIGDGRLLLNRQLSRKLVALWTSNNPEALKLFQRILPAGLLSFLDSTDSVPETFDEDLGEGVPNRDNLKIANEEYGRKQNPQWQKAVERHVKTAHKMLAKHVDGALQHWRSRDHASRRQEKPKERPVVLRRRRQRVKAEGNWELLCYQFWKEHALPNLIWNAKTREELREALENQLRTCVQDRELSGVESIAWNHMEFEVSYPSLVDEVRVGDYYLRVLLQHNQPTGCLAIDIKNPVEFFDELYRRFLTAPKASLRLPCLQAMALVYGRHRDVIGPFPDTGYLITLLERCSDYEERDRLVCFFSQLVNEPLNVKGMIDADGLRSLIDLLPLAHLHTRRAVLVSQSNVIEAGHDMQHPGEKEKEWYYGNAAGERLGPFSFAEMKELFKKGNLNAKSRCWAQGLDGWKSLQNVAIFKWSILATGSPLLNESDLAALILNILIRICEYFPSRDNEGSIIRPLPRVKRILSDALSLPHVVQLLLTFDPILVEKVATLLTLVMSDNPLLSRLFNSGVFFFVMMYTGSNVLPIAKFLRMTHTAQALSLEDSSDQLPRSVLSPMLPEAMIRYLDTYGPEEFSQVFLGEFDTPEVIWGSEMRRLLIEKIAAHLADFTPRLQSNPRALYQFCPIPAIAYPQLEAELFCQAYYLRHLCDTIRFPDWPIKEPVNLLRELLESWKREVEKKPSGMTEDDALTTLGLPKSTPFNDATIRKAYFKLAQQYHPDKNPEGRVMFEKVAVAYQWLCNRNLRVTDGPDAHNILLLLQAQTIVFDRYGVELEPFKYPGYPQLLQTVRLETEDSQLFSKTTSLLGAGVALAYQTVRCSALNAEELRREGGLESLLEAISRCIPMIGSSSKIEDVAVQVCMHASRCLAVAGRFPACRDRLAELKMLTPEICRLLSHRHLPKLCQAACECVASLAQDSVLQLQLLQAGALWHLLIMLFDYDFTLDEGGVQRSETSNKQEVSNTLAKSALFACARLGGYLKGSNASPPNAAVQEALNAMLTPYLVGRLGVWTAEEFLKVLTNNTENPVLIWDNSTRSQLLEFLLEQQRTHIRSGESDLTYGATYVHETYAKELIIGGIFARVYNRQPDFQLENPSNFVIHLLDYLKQHSQQSLGTDLEAIDTVLQSLLNVIKATPAVALQCLGRFQCLFQLVENTSTTGYLALQVIHLATQHNDCVVDVGSAQLINYLLFVLRSSNSNNVRLCLDIIYTLLSHTPIVKEALAKGGVVFVLDVFCNETDMELRIRSAELLARMTADRLVGGRVRIQMGKFLPVLFADAMRDAPATAVQLFESSSENPELIWTEDMRLRLSAVLRRIVKRQLTVISQNPKAEWAGIDPHDESELPNLDAEICVGGIYLRLLAANPGWILRKPKEILGELLEAALQGLQKEGDSEKTKIIVSAISGLLQSQPVLLEHIPALGPLPRLLRLLSSSTGSGTVAARLLALLNPMASSSTCIEAFSRLECVAPIASAMHHHPEHVTIALETLEKMITSNSGTEEFAQQSINVELVPQLLKLLEDSVNPHLSSSGRALVVSILKALSVSRLHGSRVTSLLDQSSCWASYRDQRHDLFLQASGSALPIAAGAGVAGYITHHNRGSAGRQHQSPPPPPPTDPLQSRD</sequence>
<dbReference type="CDD" id="cd06257">
    <property type="entry name" value="DnaJ"/>
    <property type="match status" value="1"/>
</dbReference>